<proteinExistence type="predicted"/>
<evidence type="ECO:0000313" key="2">
    <source>
        <dbReference type="Proteomes" id="UP001186974"/>
    </source>
</evidence>
<sequence length="80" mass="8469">THSLPLSPPHRLGRIPQPPSSSSSSSLHINTTIQNRAMGGRSSRSYTVERRFSAVCGAGHARRRSSSSNSATMTAGHAGR</sequence>
<organism evidence="1 2">
    <name type="scientific">Coniosporium uncinatum</name>
    <dbReference type="NCBI Taxonomy" id="93489"/>
    <lineage>
        <taxon>Eukaryota</taxon>
        <taxon>Fungi</taxon>
        <taxon>Dikarya</taxon>
        <taxon>Ascomycota</taxon>
        <taxon>Pezizomycotina</taxon>
        <taxon>Dothideomycetes</taxon>
        <taxon>Dothideomycetes incertae sedis</taxon>
        <taxon>Coniosporium</taxon>
    </lineage>
</organism>
<gene>
    <name evidence="1" type="ORF">LTS18_005185</name>
</gene>
<reference evidence="1" key="1">
    <citation type="submission" date="2024-09" db="EMBL/GenBank/DDBJ databases">
        <title>Black Yeasts Isolated from many extreme environments.</title>
        <authorList>
            <person name="Coleine C."/>
            <person name="Stajich J.E."/>
            <person name="Selbmann L."/>
        </authorList>
    </citation>
    <scope>NUCLEOTIDE SEQUENCE</scope>
    <source>
        <strain evidence="1">CCFEE 5737</strain>
    </source>
</reference>
<dbReference type="EMBL" id="JAWDJW010001229">
    <property type="protein sequence ID" value="KAK3079305.1"/>
    <property type="molecule type" value="Genomic_DNA"/>
</dbReference>
<protein>
    <submittedName>
        <fullName evidence="1">Uncharacterized protein</fullName>
    </submittedName>
</protein>
<dbReference type="Proteomes" id="UP001186974">
    <property type="component" value="Unassembled WGS sequence"/>
</dbReference>
<evidence type="ECO:0000313" key="1">
    <source>
        <dbReference type="EMBL" id="KAK3079305.1"/>
    </source>
</evidence>
<name>A0ACC3DRZ0_9PEZI</name>
<keyword evidence="2" id="KW-1185">Reference proteome</keyword>
<accession>A0ACC3DRZ0</accession>
<comment type="caution">
    <text evidence="1">The sequence shown here is derived from an EMBL/GenBank/DDBJ whole genome shotgun (WGS) entry which is preliminary data.</text>
</comment>
<feature type="non-terminal residue" evidence="1">
    <location>
        <position position="1"/>
    </location>
</feature>